<reference evidence="2 3" key="1">
    <citation type="submission" date="2018-09" db="EMBL/GenBank/DDBJ databases">
        <title>YIM 75507 draft genome.</title>
        <authorList>
            <person name="Tang S."/>
            <person name="Feng Y."/>
        </authorList>
    </citation>
    <scope>NUCLEOTIDE SEQUENCE [LARGE SCALE GENOMIC DNA]</scope>
    <source>
        <strain evidence="2 3">YIM 75507</strain>
    </source>
</reference>
<keyword evidence="2" id="KW-0378">Hydrolase</keyword>
<organism evidence="2 3">
    <name type="scientific">Bailinhaonella thermotolerans</name>
    <dbReference type="NCBI Taxonomy" id="1070861"/>
    <lineage>
        <taxon>Bacteria</taxon>
        <taxon>Bacillati</taxon>
        <taxon>Actinomycetota</taxon>
        <taxon>Actinomycetes</taxon>
        <taxon>Streptosporangiales</taxon>
        <taxon>Streptosporangiaceae</taxon>
        <taxon>Bailinhaonella</taxon>
    </lineage>
</organism>
<dbReference type="Pfam" id="PF00929">
    <property type="entry name" value="RNase_T"/>
    <property type="match status" value="1"/>
</dbReference>
<keyword evidence="2" id="KW-0269">Exonuclease</keyword>
<dbReference type="GO" id="GO:0005829">
    <property type="term" value="C:cytosol"/>
    <property type="evidence" value="ECO:0007669"/>
    <property type="project" value="TreeGrafter"/>
</dbReference>
<dbReference type="OrthoDB" id="9803913at2"/>
<feature type="domain" description="Exonuclease" evidence="1">
    <location>
        <begin position="93"/>
        <end position="263"/>
    </location>
</feature>
<dbReference type="PANTHER" id="PTHR30231:SF41">
    <property type="entry name" value="DNA POLYMERASE III SUBUNIT EPSILON"/>
    <property type="match status" value="1"/>
</dbReference>
<comment type="caution">
    <text evidence="2">The sequence shown here is derived from an EMBL/GenBank/DDBJ whole genome shotgun (WGS) entry which is preliminary data.</text>
</comment>
<dbReference type="SUPFAM" id="SSF53098">
    <property type="entry name" value="Ribonuclease H-like"/>
    <property type="match status" value="1"/>
</dbReference>
<dbReference type="CDD" id="cd06127">
    <property type="entry name" value="DEDDh"/>
    <property type="match status" value="1"/>
</dbReference>
<evidence type="ECO:0000313" key="2">
    <source>
        <dbReference type="EMBL" id="RJL33087.1"/>
    </source>
</evidence>
<gene>
    <name evidence="2" type="ORF">D5H75_09505</name>
</gene>
<dbReference type="SMART" id="SM00479">
    <property type="entry name" value="EXOIII"/>
    <property type="match status" value="1"/>
</dbReference>
<dbReference type="GO" id="GO:0045004">
    <property type="term" value="P:DNA replication proofreading"/>
    <property type="evidence" value="ECO:0007669"/>
    <property type="project" value="TreeGrafter"/>
</dbReference>
<dbReference type="GO" id="GO:0003676">
    <property type="term" value="F:nucleic acid binding"/>
    <property type="evidence" value="ECO:0007669"/>
    <property type="project" value="InterPro"/>
</dbReference>
<keyword evidence="3" id="KW-1185">Reference proteome</keyword>
<evidence type="ECO:0000259" key="1">
    <source>
        <dbReference type="SMART" id="SM00479"/>
    </source>
</evidence>
<dbReference type="AlphaFoldDB" id="A0A3A4B446"/>
<sequence length="268" mass="29277">MSVPGVISGSMIISSDPSGLPRYTFKSRPAHLRTRKELTDEGLQASGPAAGVVEWRTGGVLKTAWLFPADGYRDPERARREAIRWADRLLYSDAVILDTETTGLDTSTSRVVQIAAIDMRGEVLLDTLVDPGVPIPPETTALHGITDDTVAGAPPFAKVLPAVTKALAGRRRGVVVYNRDYDRPLLIAEIDRVRGEGTGVTWAKQQVAAWRCAMGAWSRYQGEWDDELGDWRRHRLPAGDHTALGDCRATLALLQRIATDDPLPEDTA</sequence>
<dbReference type="InterPro" id="IPR013520">
    <property type="entry name" value="Ribonucl_H"/>
</dbReference>
<evidence type="ECO:0000313" key="3">
    <source>
        <dbReference type="Proteomes" id="UP000265768"/>
    </source>
</evidence>
<dbReference type="InterPro" id="IPR012337">
    <property type="entry name" value="RNaseH-like_sf"/>
</dbReference>
<proteinExistence type="predicted"/>
<dbReference type="Proteomes" id="UP000265768">
    <property type="component" value="Unassembled WGS sequence"/>
</dbReference>
<dbReference type="Gene3D" id="3.30.420.10">
    <property type="entry name" value="Ribonuclease H-like superfamily/Ribonuclease H"/>
    <property type="match status" value="1"/>
</dbReference>
<protein>
    <submittedName>
        <fullName evidence="2">3'-5' exonuclease</fullName>
    </submittedName>
</protein>
<accession>A0A3A4B446</accession>
<dbReference type="EMBL" id="QZEY01000003">
    <property type="protein sequence ID" value="RJL33087.1"/>
    <property type="molecule type" value="Genomic_DNA"/>
</dbReference>
<name>A0A3A4B446_9ACTN</name>
<keyword evidence="2" id="KW-0540">Nuclease</keyword>
<dbReference type="GO" id="GO:0008408">
    <property type="term" value="F:3'-5' exonuclease activity"/>
    <property type="evidence" value="ECO:0007669"/>
    <property type="project" value="TreeGrafter"/>
</dbReference>
<dbReference type="PANTHER" id="PTHR30231">
    <property type="entry name" value="DNA POLYMERASE III SUBUNIT EPSILON"/>
    <property type="match status" value="1"/>
</dbReference>
<dbReference type="InterPro" id="IPR036397">
    <property type="entry name" value="RNaseH_sf"/>
</dbReference>